<dbReference type="OrthoDB" id="360261at2"/>
<evidence type="ECO:0000313" key="2">
    <source>
        <dbReference type="EMBL" id="PXW83850.1"/>
    </source>
</evidence>
<gene>
    <name evidence="2" type="ORF">DFR56_114135</name>
</gene>
<organism evidence="2 3">
    <name type="scientific">Pseudogracilibacillus auburnensis</name>
    <dbReference type="NCBI Taxonomy" id="1494959"/>
    <lineage>
        <taxon>Bacteria</taxon>
        <taxon>Bacillati</taxon>
        <taxon>Bacillota</taxon>
        <taxon>Bacilli</taxon>
        <taxon>Bacillales</taxon>
        <taxon>Bacillaceae</taxon>
        <taxon>Pseudogracilibacillus</taxon>
    </lineage>
</organism>
<dbReference type="AlphaFoldDB" id="A0A2V3VQK6"/>
<dbReference type="Proteomes" id="UP000247978">
    <property type="component" value="Unassembled WGS sequence"/>
</dbReference>
<sequence length="153" mass="18581">MKISQTKNFGLVARLSKPVQDLHFSLYPMHFNQYNCEEVKEFFEKLMENKNDIFLLLEDDRKAVGYAWIEIKEYKVNPFKKAYKSIYVHQISIDDMKRNKGYGTSLMKYIYNLSYEKGIDLVELDYWVENKVAKEFYKKNNFVKYREFVYKQL</sequence>
<evidence type="ECO:0000259" key="1">
    <source>
        <dbReference type="PROSITE" id="PS51186"/>
    </source>
</evidence>
<evidence type="ECO:0000313" key="3">
    <source>
        <dbReference type="Proteomes" id="UP000247978"/>
    </source>
</evidence>
<protein>
    <submittedName>
        <fullName evidence="2">Acetyltransferase (GNAT) family protein</fullName>
    </submittedName>
</protein>
<dbReference type="InterPro" id="IPR016181">
    <property type="entry name" value="Acyl_CoA_acyltransferase"/>
</dbReference>
<feature type="domain" description="N-acetyltransferase" evidence="1">
    <location>
        <begin position="11"/>
        <end position="153"/>
    </location>
</feature>
<keyword evidence="2" id="KW-0808">Transferase</keyword>
<accession>A0A2V3VQK6</accession>
<dbReference type="RefSeq" id="WP_110396708.1">
    <property type="nucleotide sequence ID" value="NZ_JADIJL010000001.1"/>
</dbReference>
<dbReference type="EMBL" id="QJJQ01000014">
    <property type="protein sequence ID" value="PXW83850.1"/>
    <property type="molecule type" value="Genomic_DNA"/>
</dbReference>
<reference evidence="2 3" key="1">
    <citation type="submission" date="2018-05" db="EMBL/GenBank/DDBJ databases">
        <title>Genomic Encyclopedia of Type Strains, Phase IV (KMG-IV): sequencing the most valuable type-strain genomes for metagenomic binning, comparative biology and taxonomic classification.</title>
        <authorList>
            <person name="Goeker M."/>
        </authorList>
    </citation>
    <scope>NUCLEOTIDE SEQUENCE [LARGE SCALE GENOMIC DNA]</scope>
    <source>
        <strain evidence="2 3">DSM 28556</strain>
    </source>
</reference>
<dbReference type="InterPro" id="IPR000182">
    <property type="entry name" value="GNAT_dom"/>
</dbReference>
<name>A0A2V3VQK6_9BACI</name>
<keyword evidence="3" id="KW-1185">Reference proteome</keyword>
<comment type="caution">
    <text evidence="2">The sequence shown here is derived from an EMBL/GenBank/DDBJ whole genome shotgun (WGS) entry which is preliminary data.</text>
</comment>
<dbReference type="SUPFAM" id="SSF55729">
    <property type="entry name" value="Acyl-CoA N-acyltransferases (Nat)"/>
    <property type="match status" value="1"/>
</dbReference>
<dbReference type="Pfam" id="PF00583">
    <property type="entry name" value="Acetyltransf_1"/>
    <property type="match status" value="1"/>
</dbReference>
<proteinExistence type="predicted"/>
<dbReference type="CDD" id="cd04301">
    <property type="entry name" value="NAT_SF"/>
    <property type="match status" value="1"/>
</dbReference>
<dbReference type="Gene3D" id="3.40.630.30">
    <property type="match status" value="1"/>
</dbReference>
<dbReference type="GO" id="GO:0016747">
    <property type="term" value="F:acyltransferase activity, transferring groups other than amino-acyl groups"/>
    <property type="evidence" value="ECO:0007669"/>
    <property type="project" value="InterPro"/>
</dbReference>
<dbReference type="PROSITE" id="PS51186">
    <property type="entry name" value="GNAT"/>
    <property type="match status" value="1"/>
</dbReference>